<dbReference type="CDD" id="cd00130">
    <property type="entry name" value="PAS"/>
    <property type="match status" value="1"/>
</dbReference>
<evidence type="ECO:0000256" key="3">
    <source>
        <dbReference type="ARBA" id="ARBA00022553"/>
    </source>
</evidence>
<dbReference type="PROSITE" id="PS50112">
    <property type="entry name" value="PAS"/>
    <property type="match status" value="1"/>
</dbReference>
<evidence type="ECO:0000313" key="14">
    <source>
        <dbReference type="Proteomes" id="UP000696931"/>
    </source>
</evidence>
<keyword evidence="4" id="KW-0808">Transferase</keyword>
<dbReference type="Proteomes" id="UP000696931">
    <property type="component" value="Unassembled WGS sequence"/>
</dbReference>
<dbReference type="GO" id="GO:0005524">
    <property type="term" value="F:ATP binding"/>
    <property type="evidence" value="ECO:0007669"/>
    <property type="project" value="UniProtKB-KW"/>
</dbReference>
<dbReference type="Gene3D" id="1.10.287.130">
    <property type="match status" value="1"/>
</dbReference>
<evidence type="ECO:0000256" key="5">
    <source>
        <dbReference type="ARBA" id="ARBA00022741"/>
    </source>
</evidence>
<keyword evidence="7" id="KW-0067">ATP-binding</keyword>
<dbReference type="InterPro" id="IPR036890">
    <property type="entry name" value="HATPase_C_sf"/>
</dbReference>
<dbReference type="InterPro" id="IPR004358">
    <property type="entry name" value="Sig_transdc_His_kin-like_C"/>
</dbReference>
<dbReference type="InterPro" id="IPR013656">
    <property type="entry name" value="PAS_4"/>
</dbReference>
<dbReference type="GO" id="GO:0000155">
    <property type="term" value="F:phosphorelay sensor kinase activity"/>
    <property type="evidence" value="ECO:0007669"/>
    <property type="project" value="InterPro"/>
</dbReference>
<dbReference type="InterPro" id="IPR000700">
    <property type="entry name" value="PAS-assoc_C"/>
</dbReference>
<keyword evidence="5" id="KW-0547">Nucleotide-binding</keyword>
<dbReference type="PANTHER" id="PTHR43065:SF10">
    <property type="entry name" value="PEROXIDE STRESS-ACTIVATED HISTIDINE KINASE MAK3"/>
    <property type="match status" value="1"/>
</dbReference>
<dbReference type="Gene3D" id="3.30.565.10">
    <property type="entry name" value="Histidine kinase-like ATPase, C-terminal domain"/>
    <property type="match status" value="1"/>
</dbReference>
<comment type="catalytic activity">
    <reaction evidence="1">
        <text>ATP + protein L-histidine = ADP + protein N-phospho-L-histidine.</text>
        <dbReference type="EC" id="2.7.13.3"/>
    </reaction>
</comment>
<dbReference type="AlphaFoldDB" id="A0A933W2G2"/>
<dbReference type="InterPro" id="IPR035965">
    <property type="entry name" value="PAS-like_dom_sf"/>
</dbReference>
<dbReference type="PRINTS" id="PR00344">
    <property type="entry name" value="BCTRLSENSOR"/>
</dbReference>
<dbReference type="Pfam" id="PF02518">
    <property type="entry name" value="HATPase_c"/>
    <property type="match status" value="1"/>
</dbReference>
<dbReference type="Pfam" id="PF08448">
    <property type="entry name" value="PAS_4"/>
    <property type="match status" value="1"/>
</dbReference>
<evidence type="ECO:0000259" key="10">
    <source>
        <dbReference type="PROSITE" id="PS50109"/>
    </source>
</evidence>
<name>A0A933W2G2_UNCEI</name>
<evidence type="ECO:0000256" key="6">
    <source>
        <dbReference type="ARBA" id="ARBA00022777"/>
    </source>
</evidence>
<keyword evidence="6" id="KW-0418">Kinase</keyword>
<accession>A0A933W2G2</accession>
<keyword evidence="8" id="KW-0902">Two-component regulatory system</keyword>
<dbReference type="PANTHER" id="PTHR43065">
    <property type="entry name" value="SENSOR HISTIDINE KINASE"/>
    <property type="match status" value="1"/>
</dbReference>
<evidence type="ECO:0000256" key="1">
    <source>
        <dbReference type="ARBA" id="ARBA00000085"/>
    </source>
</evidence>
<reference evidence="13" key="1">
    <citation type="submission" date="2020-07" db="EMBL/GenBank/DDBJ databases">
        <title>Huge and variable diversity of episymbiotic CPR bacteria and DPANN archaea in groundwater ecosystems.</title>
        <authorList>
            <person name="He C.Y."/>
            <person name="Keren R."/>
            <person name="Whittaker M."/>
            <person name="Farag I.F."/>
            <person name="Doudna J."/>
            <person name="Cate J.H.D."/>
            <person name="Banfield J.F."/>
        </authorList>
    </citation>
    <scope>NUCLEOTIDE SEQUENCE</scope>
    <source>
        <strain evidence="13">NC_groundwater_1813_Pr3_B-0.1um_71_17</strain>
    </source>
</reference>
<dbReference type="InterPro" id="IPR003594">
    <property type="entry name" value="HATPase_dom"/>
</dbReference>
<dbReference type="EC" id="2.7.13.3" evidence="2"/>
<evidence type="ECO:0000313" key="13">
    <source>
        <dbReference type="EMBL" id="MBI5168823.1"/>
    </source>
</evidence>
<dbReference type="EMBL" id="JACRIW010000037">
    <property type="protein sequence ID" value="MBI5168823.1"/>
    <property type="molecule type" value="Genomic_DNA"/>
</dbReference>
<dbReference type="InterPro" id="IPR005467">
    <property type="entry name" value="His_kinase_dom"/>
</dbReference>
<dbReference type="InterPro" id="IPR036097">
    <property type="entry name" value="HisK_dim/P_sf"/>
</dbReference>
<organism evidence="13 14">
    <name type="scientific">Eiseniibacteriota bacterium</name>
    <dbReference type="NCBI Taxonomy" id="2212470"/>
    <lineage>
        <taxon>Bacteria</taxon>
        <taxon>Candidatus Eiseniibacteriota</taxon>
    </lineage>
</organism>
<dbReference type="SUPFAM" id="SSF55785">
    <property type="entry name" value="PYP-like sensor domain (PAS domain)"/>
    <property type="match status" value="1"/>
</dbReference>
<feature type="domain" description="PAS" evidence="11">
    <location>
        <begin position="30"/>
        <end position="75"/>
    </location>
</feature>
<protein>
    <recommendedName>
        <fullName evidence="2">histidine kinase</fullName>
        <ecNumber evidence="2">2.7.13.3</ecNumber>
    </recommendedName>
</protein>
<sequence length="395" mass="42792">MHPSSPDQPLPQDPKIEGSGASRKFDEQAMGQAFPRLLDAISDAVVVADSRGNTVAANRRFLETFGLDGKAIIGRPCPLSSTCITSTGPTPHTACIACEIATTKQARRALQVVPDVTGRQRRWEATLNPVLNDEGQVHLVVEVWRDVTDRTQLEAQLSHSERLASLGMLAAGVAHEVNNPLASVLAGVESLQRWLGRVTLPPEEHADASEVLSLLEQETRRCRETTDKLLLLGQPYATKPVWVDLNRAARDTLALLSFATRRQRVLVRAELAEDLPQLWGREGAVRGVLMNLCMNAVQAMANGGQLTVRTLRLGEDRVLLEIEDDGPGIAPDHLNRSWDPFFTTKPVGQGTGLGLSITQRIVSSHGGRIRVTSEPGKGARFTVTLPTQGSGGESV</sequence>
<gene>
    <name evidence="13" type="ORF">HZA61_04985</name>
</gene>
<evidence type="ECO:0000259" key="12">
    <source>
        <dbReference type="PROSITE" id="PS50113"/>
    </source>
</evidence>
<evidence type="ECO:0000259" key="11">
    <source>
        <dbReference type="PROSITE" id="PS50112"/>
    </source>
</evidence>
<evidence type="ECO:0000256" key="9">
    <source>
        <dbReference type="SAM" id="MobiDB-lite"/>
    </source>
</evidence>
<dbReference type="InterPro" id="IPR000014">
    <property type="entry name" value="PAS"/>
</dbReference>
<feature type="domain" description="Histidine kinase" evidence="10">
    <location>
        <begin position="172"/>
        <end position="389"/>
    </location>
</feature>
<feature type="compositionally biased region" description="Pro residues" evidence="9">
    <location>
        <begin position="1"/>
        <end position="12"/>
    </location>
</feature>
<feature type="domain" description="PAC" evidence="12">
    <location>
        <begin position="106"/>
        <end position="159"/>
    </location>
</feature>
<evidence type="ECO:0000256" key="4">
    <source>
        <dbReference type="ARBA" id="ARBA00022679"/>
    </source>
</evidence>
<comment type="caution">
    <text evidence="13">The sequence shown here is derived from an EMBL/GenBank/DDBJ whole genome shotgun (WGS) entry which is preliminary data.</text>
</comment>
<proteinExistence type="predicted"/>
<dbReference type="PROSITE" id="PS50113">
    <property type="entry name" value="PAC"/>
    <property type="match status" value="1"/>
</dbReference>
<evidence type="ECO:0000256" key="2">
    <source>
        <dbReference type="ARBA" id="ARBA00012438"/>
    </source>
</evidence>
<dbReference type="SMART" id="SM00388">
    <property type="entry name" value="HisKA"/>
    <property type="match status" value="1"/>
</dbReference>
<dbReference type="SMART" id="SM00387">
    <property type="entry name" value="HATPase_c"/>
    <property type="match status" value="1"/>
</dbReference>
<dbReference type="NCBIfam" id="TIGR00229">
    <property type="entry name" value="sensory_box"/>
    <property type="match status" value="1"/>
</dbReference>
<evidence type="ECO:0000256" key="8">
    <source>
        <dbReference type="ARBA" id="ARBA00023012"/>
    </source>
</evidence>
<dbReference type="PROSITE" id="PS50109">
    <property type="entry name" value="HIS_KIN"/>
    <property type="match status" value="1"/>
</dbReference>
<feature type="region of interest" description="Disordered" evidence="9">
    <location>
        <begin position="1"/>
        <end position="20"/>
    </location>
</feature>
<dbReference type="SUPFAM" id="SSF47384">
    <property type="entry name" value="Homodimeric domain of signal transducing histidine kinase"/>
    <property type="match status" value="1"/>
</dbReference>
<keyword evidence="3" id="KW-0597">Phosphoprotein</keyword>
<dbReference type="Pfam" id="PF00512">
    <property type="entry name" value="HisKA"/>
    <property type="match status" value="1"/>
</dbReference>
<evidence type="ECO:0000256" key="7">
    <source>
        <dbReference type="ARBA" id="ARBA00022840"/>
    </source>
</evidence>
<dbReference type="SUPFAM" id="SSF55874">
    <property type="entry name" value="ATPase domain of HSP90 chaperone/DNA topoisomerase II/histidine kinase"/>
    <property type="match status" value="1"/>
</dbReference>
<dbReference type="Gene3D" id="3.30.450.20">
    <property type="entry name" value="PAS domain"/>
    <property type="match status" value="1"/>
</dbReference>
<dbReference type="CDD" id="cd00082">
    <property type="entry name" value="HisKA"/>
    <property type="match status" value="1"/>
</dbReference>
<dbReference type="InterPro" id="IPR003661">
    <property type="entry name" value="HisK_dim/P_dom"/>
</dbReference>